<feature type="region of interest" description="Disordered" evidence="1">
    <location>
        <begin position="1"/>
        <end position="49"/>
    </location>
</feature>
<protein>
    <submittedName>
        <fullName evidence="2">Uncharacterized protein</fullName>
    </submittedName>
</protein>
<sequence length="143" mass="15200">MASKAPLFSPSPRSWQPAVPWLPRRPSSASSSSPASCPATPAPSSTSPLLRHFQTRTWSCGAAATWWPAPRRARTGRSRWRQTCQRAGGVVGACELVVDTPLVKCDGKLPAAGALVSSLRGPLTRLLSGIFQLAPAGFSFRMS</sequence>
<dbReference type="EnsemblPlants" id="EMT18135">
    <property type="protein sequence ID" value="EMT18135"/>
    <property type="gene ID" value="F775_11834"/>
</dbReference>
<proteinExistence type="predicted"/>
<name>N1R0L7_AEGTA</name>
<reference evidence="2" key="1">
    <citation type="submission" date="2015-06" db="UniProtKB">
        <authorList>
            <consortium name="EnsemblPlants"/>
        </authorList>
    </citation>
    <scope>IDENTIFICATION</scope>
</reference>
<organism evidence="2">
    <name type="scientific">Aegilops tauschii</name>
    <name type="common">Tausch's goatgrass</name>
    <name type="synonym">Aegilops squarrosa</name>
    <dbReference type="NCBI Taxonomy" id="37682"/>
    <lineage>
        <taxon>Eukaryota</taxon>
        <taxon>Viridiplantae</taxon>
        <taxon>Streptophyta</taxon>
        <taxon>Embryophyta</taxon>
        <taxon>Tracheophyta</taxon>
        <taxon>Spermatophyta</taxon>
        <taxon>Magnoliopsida</taxon>
        <taxon>Liliopsida</taxon>
        <taxon>Poales</taxon>
        <taxon>Poaceae</taxon>
        <taxon>BOP clade</taxon>
        <taxon>Pooideae</taxon>
        <taxon>Triticodae</taxon>
        <taxon>Triticeae</taxon>
        <taxon>Triticinae</taxon>
        <taxon>Aegilops</taxon>
    </lineage>
</organism>
<evidence type="ECO:0000313" key="2">
    <source>
        <dbReference type="EnsemblPlants" id="EMT18135"/>
    </source>
</evidence>
<accession>N1R0L7</accession>
<feature type="compositionally biased region" description="Low complexity" evidence="1">
    <location>
        <begin position="26"/>
        <end position="48"/>
    </location>
</feature>
<dbReference type="AlphaFoldDB" id="N1R0L7"/>
<evidence type="ECO:0000256" key="1">
    <source>
        <dbReference type="SAM" id="MobiDB-lite"/>
    </source>
</evidence>